<sequence length="400" mass="45521">MALLLNRKYGSRLECLYYILTSCYKKYGVTKEFNLKNLKFDPNDVYNVHNYCNLLKNIVGRQCCPYLINPLNLSKCYATQSVASDSTKSKAVSDIGGSLEALGFISRNKRKYKISSEGEKWVNSDFYSSEWEDIARKGVLSYGVTIGLLNKIAKLPINFSYSGIYLSYPHTTEIVKYIDSSGNTVYIDISTDSQRDSNTRTMSRLIGWCVTVGLIEPQDVSTNDSPLAHIKYRDFVNSEILTVRNYKKTDHYINLFNSKPYVSNPLSYSRLHKNVASLRENGGEDLRNATLEYNNNILNRRFVFVYTLNYYSKLNKALDFEKLVTAMSKYSDEFFSEDNDPTTLMESESDIADIAGIPFDIDDHGMLIPKTTINDDILSEDAPKESIALAKKVIKEMEAN</sequence>
<protein>
    <submittedName>
        <fullName evidence="1">Uncharacterized protein</fullName>
    </submittedName>
</protein>
<accession>W6N830</accession>
<keyword evidence="2" id="KW-1185">Reference proteome</keyword>
<dbReference type="Proteomes" id="UP000019482">
    <property type="component" value="Unassembled WGS sequence"/>
</dbReference>
<organism evidence="1 2">
    <name type="scientific">Clostridium tyrobutyricum DIVETGP</name>
    <dbReference type="NCBI Taxonomy" id="1408889"/>
    <lineage>
        <taxon>Bacteria</taxon>
        <taxon>Bacillati</taxon>
        <taxon>Bacillota</taxon>
        <taxon>Clostridia</taxon>
        <taxon>Eubacteriales</taxon>
        <taxon>Clostridiaceae</taxon>
        <taxon>Clostridium</taxon>
    </lineage>
</organism>
<dbReference type="AlphaFoldDB" id="W6N830"/>
<dbReference type="EMBL" id="CBXI010000043">
    <property type="protein sequence ID" value="CDL92500.1"/>
    <property type="molecule type" value="Genomic_DNA"/>
</dbReference>
<dbReference type="OrthoDB" id="3035353at2"/>
<dbReference type="RefSeq" id="WP_017894872.1">
    <property type="nucleotide sequence ID" value="NZ_CBXI010000043.1"/>
</dbReference>
<evidence type="ECO:0000313" key="2">
    <source>
        <dbReference type="Proteomes" id="UP000019482"/>
    </source>
</evidence>
<name>W6N830_CLOTY</name>
<dbReference type="GeneID" id="29418914"/>
<evidence type="ECO:0000313" key="1">
    <source>
        <dbReference type="EMBL" id="CDL92500.1"/>
    </source>
</evidence>
<comment type="caution">
    <text evidence="1">The sequence shown here is derived from an EMBL/GenBank/DDBJ whole genome shotgun (WGS) entry which is preliminary data.</text>
</comment>
<reference evidence="1 2" key="1">
    <citation type="journal article" date="2015" name="Genome Announc.">
        <title>Draft Genome Sequence of Clostridium tyrobutyricum Strain DIVETGP, Isolated from Cow's Milk for Grana Padano Production.</title>
        <authorList>
            <person name="Soggiu A."/>
            <person name="Piras C."/>
            <person name="Gaiarsa S."/>
            <person name="Sassera D."/>
            <person name="Roncada P."/>
            <person name="Bendixen E."/>
            <person name="Brasca M."/>
            <person name="Bonizzi L."/>
        </authorList>
    </citation>
    <scope>NUCLEOTIDE SEQUENCE [LARGE SCALE GENOMIC DNA]</scope>
    <source>
        <strain evidence="1 2">DIVETGP</strain>
    </source>
</reference>
<proteinExistence type="predicted"/>
<gene>
    <name evidence="1" type="ORF">CTDIVETGP_2570</name>
</gene>